<dbReference type="Pfam" id="PF20414">
    <property type="entry name" value="DUF6698"/>
    <property type="match status" value="1"/>
</dbReference>
<accession>A0A9P6HD34</accession>
<evidence type="ECO:0000313" key="3">
    <source>
        <dbReference type="Proteomes" id="UP000736335"/>
    </source>
</evidence>
<dbReference type="OrthoDB" id="3220614at2759"/>
<feature type="compositionally biased region" description="Basic and acidic residues" evidence="1">
    <location>
        <begin position="360"/>
        <end position="371"/>
    </location>
</feature>
<dbReference type="Proteomes" id="UP000736335">
    <property type="component" value="Unassembled WGS sequence"/>
</dbReference>
<reference evidence="2" key="2">
    <citation type="submission" date="2020-11" db="EMBL/GenBank/DDBJ databases">
        <authorList>
            <consortium name="DOE Joint Genome Institute"/>
            <person name="Kuo A."/>
            <person name="Miyauchi S."/>
            <person name="Kiss E."/>
            <person name="Drula E."/>
            <person name="Kohler A."/>
            <person name="Sanchez-Garcia M."/>
            <person name="Andreopoulos B."/>
            <person name="Barry K.W."/>
            <person name="Bonito G."/>
            <person name="Buee M."/>
            <person name="Carver A."/>
            <person name="Chen C."/>
            <person name="Cichocki N."/>
            <person name="Clum A."/>
            <person name="Culley D."/>
            <person name="Crous P.W."/>
            <person name="Fauchery L."/>
            <person name="Girlanda M."/>
            <person name="Hayes R."/>
            <person name="Keri Z."/>
            <person name="Labutti K."/>
            <person name="Lipzen A."/>
            <person name="Lombard V."/>
            <person name="Magnuson J."/>
            <person name="Maillard F."/>
            <person name="Morin E."/>
            <person name="Murat C."/>
            <person name="Nolan M."/>
            <person name="Ohm R."/>
            <person name="Pangilinan J."/>
            <person name="Pereira M."/>
            <person name="Perotto S."/>
            <person name="Peter M."/>
            <person name="Riley R."/>
            <person name="Sitrit Y."/>
            <person name="Stielow B."/>
            <person name="Szollosi G."/>
            <person name="Zifcakova L."/>
            <person name="Stursova M."/>
            <person name="Spatafora J.W."/>
            <person name="Tedersoo L."/>
            <person name="Vaario L.-M."/>
            <person name="Yamada A."/>
            <person name="Yan M."/>
            <person name="Wang P."/>
            <person name="Xu J."/>
            <person name="Bruns T."/>
            <person name="Baldrian P."/>
            <person name="Vilgalys R."/>
            <person name="Henrissat B."/>
            <person name="Grigoriev I.V."/>
            <person name="Hibbett D."/>
            <person name="Nagy L.G."/>
            <person name="Martin F.M."/>
        </authorList>
    </citation>
    <scope>NUCLEOTIDE SEQUENCE</scope>
    <source>
        <strain evidence="2">UH-Tt-Lm1</strain>
    </source>
</reference>
<organism evidence="2 3">
    <name type="scientific">Thelephora terrestris</name>
    <dbReference type="NCBI Taxonomy" id="56493"/>
    <lineage>
        <taxon>Eukaryota</taxon>
        <taxon>Fungi</taxon>
        <taxon>Dikarya</taxon>
        <taxon>Basidiomycota</taxon>
        <taxon>Agaricomycotina</taxon>
        <taxon>Agaricomycetes</taxon>
        <taxon>Thelephorales</taxon>
        <taxon>Thelephoraceae</taxon>
        <taxon>Thelephora</taxon>
    </lineage>
</organism>
<proteinExistence type="predicted"/>
<feature type="compositionally biased region" description="Low complexity" evidence="1">
    <location>
        <begin position="372"/>
        <end position="381"/>
    </location>
</feature>
<dbReference type="InterPro" id="IPR046521">
    <property type="entry name" value="DUF6698"/>
</dbReference>
<comment type="caution">
    <text evidence="2">The sequence shown here is derived from an EMBL/GenBank/DDBJ whole genome shotgun (WGS) entry which is preliminary data.</text>
</comment>
<evidence type="ECO:0000313" key="2">
    <source>
        <dbReference type="EMBL" id="KAF9784348.1"/>
    </source>
</evidence>
<keyword evidence="3" id="KW-1185">Reference proteome</keyword>
<protein>
    <submittedName>
        <fullName evidence="2">Uncharacterized protein</fullName>
    </submittedName>
</protein>
<feature type="region of interest" description="Disordered" evidence="1">
    <location>
        <begin position="344"/>
        <end position="381"/>
    </location>
</feature>
<name>A0A9P6HD34_9AGAM</name>
<sequence length="381" mass="42844">MVTPPGESNPQGELRLTPQEAEEIKEKSRWLRRVANPFVDFYVIISIGAAGASETAGVAQQHENRQMRDHAKDLTPIQRKIYAEDFAVIVGHLPFLKNRLESNDPSRFIQKILHQVQSAASRARQSDTKTIKVSIVKLIPQEYLPLDANGNQEVNAYQDLKVKNPDSSKSWRGWEHPITARLLCPADHLAEFKADPKSARAKLRDGKLSLLDSKGDPKFPAFLYNEDIMDGSLAQGLFRGPLLLAVYIHIFFSPSGATGAKASLKRGNAKIHGMEKVVPSTICYAAIQAYVALCCAAEWKEEWKGIKFPRLYILLREQFAYPDDPWHADTLRWWNDKVYGTPRGANEDVPEIAQETEGPSTRERSECERQQRIQAAAAQNT</sequence>
<dbReference type="AlphaFoldDB" id="A0A9P6HD34"/>
<gene>
    <name evidence="2" type="ORF">BJ322DRAFT_1109073</name>
</gene>
<reference evidence="2" key="1">
    <citation type="journal article" date="2020" name="Nat. Commun.">
        <title>Large-scale genome sequencing of mycorrhizal fungi provides insights into the early evolution of symbiotic traits.</title>
        <authorList>
            <person name="Miyauchi S."/>
            <person name="Kiss E."/>
            <person name="Kuo A."/>
            <person name="Drula E."/>
            <person name="Kohler A."/>
            <person name="Sanchez-Garcia M."/>
            <person name="Morin E."/>
            <person name="Andreopoulos B."/>
            <person name="Barry K.W."/>
            <person name="Bonito G."/>
            <person name="Buee M."/>
            <person name="Carver A."/>
            <person name="Chen C."/>
            <person name="Cichocki N."/>
            <person name="Clum A."/>
            <person name="Culley D."/>
            <person name="Crous P.W."/>
            <person name="Fauchery L."/>
            <person name="Girlanda M."/>
            <person name="Hayes R.D."/>
            <person name="Keri Z."/>
            <person name="LaButti K."/>
            <person name="Lipzen A."/>
            <person name="Lombard V."/>
            <person name="Magnuson J."/>
            <person name="Maillard F."/>
            <person name="Murat C."/>
            <person name="Nolan M."/>
            <person name="Ohm R.A."/>
            <person name="Pangilinan J."/>
            <person name="Pereira M.F."/>
            <person name="Perotto S."/>
            <person name="Peter M."/>
            <person name="Pfister S."/>
            <person name="Riley R."/>
            <person name="Sitrit Y."/>
            <person name="Stielow J.B."/>
            <person name="Szollosi G."/>
            <person name="Zifcakova L."/>
            <person name="Stursova M."/>
            <person name="Spatafora J.W."/>
            <person name="Tedersoo L."/>
            <person name="Vaario L.M."/>
            <person name="Yamada A."/>
            <person name="Yan M."/>
            <person name="Wang P."/>
            <person name="Xu J."/>
            <person name="Bruns T."/>
            <person name="Baldrian P."/>
            <person name="Vilgalys R."/>
            <person name="Dunand C."/>
            <person name="Henrissat B."/>
            <person name="Grigoriev I.V."/>
            <person name="Hibbett D."/>
            <person name="Nagy L.G."/>
            <person name="Martin F.M."/>
        </authorList>
    </citation>
    <scope>NUCLEOTIDE SEQUENCE</scope>
    <source>
        <strain evidence="2">UH-Tt-Lm1</strain>
    </source>
</reference>
<dbReference type="EMBL" id="WIUZ02000008">
    <property type="protein sequence ID" value="KAF9784348.1"/>
    <property type="molecule type" value="Genomic_DNA"/>
</dbReference>
<evidence type="ECO:0000256" key="1">
    <source>
        <dbReference type="SAM" id="MobiDB-lite"/>
    </source>
</evidence>